<evidence type="ECO:0000313" key="15">
    <source>
        <dbReference type="EMBL" id="MBB5205921.1"/>
    </source>
</evidence>
<evidence type="ECO:0000256" key="9">
    <source>
        <dbReference type="ARBA" id="ARBA00022989"/>
    </source>
</evidence>
<dbReference type="GO" id="GO:0009306">
    <property type="term" value="P:protein secretion"/>
    <property type="evidence" value="ECO:0007669"/>
    <property type="project" value="InterPro"/>
</dbReference>
<evidence type="ECO:0000256" key="6">
    <source>
        <dbReference type="ARBA" id="ARBA00022692"/>
    </source>
</evidence>
<evidence type="ECO:0000256" key="13">
    <source>
        <dbReference type="SAM" id="MobiDB-lite"/>
    </source>
</evidence>
<gene>
    <name evidence="15" type="ORF">HNQ51_003252</name>
</gene>
<dbReference type="FunFam" id="3.40.1690.10:FF:000001">
    <property type="entry name" value="Flagellar biosynthetic protein FlhB"/>
    <property type="match status" value="1"/>
</dbReference>
<dbReference type="Gene3D" id="6.10.250.2080">
    <property type="match status" value="1"/>
</dbReference>
<evidence type="ECO:0000256" key="10">
    <source>
        <dbReference type="ARBA" id="ARBA00023136"/>
    </source>
</evidence>
<dbReference type="GO" id="GO:0005886">
    <property type="term" value="C:plasma membrane"/>
    <property type="evidence" value="ECO:0007669"/>
    <property type="project" value="UniProtKB-SubCell"/>
</dbReference>
<dbReference type="PRINTS" id="PR00950">
    <property type="entry name" value="TYPE3IMSPROT"/>
</dbReference>
<keyword evidence="4" id="KW-0813">Transport</keyword>
<keyword evidence="10 14" id="KW-0472">Membrane</keyword>
<feature type="transmembrane region" description="Helical" evidence="14">
    <location>
        <begin position="186"/>
        <end position="211"/>
    </location>
</feature>
<evidence type="ECO:0000256" key="2">
    <source>
        <dbReference type="ARBA" id="ARBA00010690"/>
    </source>
</evidence>
<evidence type="ECO:0000256" key="14">
    <source>
        <dbReference type="SAM" id="Phobius"/>
    </source>
</evidence>
<dbReference type="RefSeq" id="WP_138856158.1">
    <property type="nucleotide sequence ID" value="NZ_CP040709.1"/>
</dbReference>
<keyword evidence="16" id="KW-1185">Reference proteome</keyword>
<reference evidence="15 16" key="1">
    <citation type="submission" date="2020-08" db="EMBL/GenBank/DDBJ databases">
        <title>Genomic Encyclopedia of Type Strains, Phase IV (KMG-IV): sequencing the most valuable type-strain genomes for metagenomic binning, comparative biology and taxonomic classification.</title>
        <authorList>
            <person name="Goeker M."/>
        </authorList>
    </citation>
    <scope>NUCLEOTIDE SEQUENCE [LARGE SCALE GENOMIC DNA]</scope>
    <source>
        <strain evidence="15 16">DSM 23958</strain>
    </source>
</reference>
<sequence length="384" mass="41911">MAEKDAQDHNLPASQRKIKKAREEGQLPRSRDLVHALMVAALILLAWTWLPQAVGEWKLLLADGLRFNAQSLQTPGILQTTLADFGGRLARALLMMFVVLGGAAVAAQLASGGWNFSTKAISLRWNLLNPLTGIGRMFSGQNAGQALKAVLLALVLGAVAAAALWQRMDHYIGLMSAPLEEALSQAGQLMLAGLMSLAVALAIFAAIDVPLQRQLYLRRLRMSRVEVKQEHKETEGSPEVKARQRARMRELTRQRMMAAVPKATLVVMNPSHYAVALRYEEGKDAAPIVVAKGVDLLALRIRDVAKEHRVPVLQAPPLARALYAHAKLDREVPLSLFAAVAQVLAYLYQLRAAMPGREPPAPNPEVPKGMDPQEESAAREEPDA</sequence>
<dbReference type="SUPFAM" id="SSF160544">
    <property type="entry name" value="EscU C-terminal domain-like"/>
    <property type="match status" value="1"/>
</dbReference>
<keyword evidence="8" id="KW-0653">Protein transport</keyword>
<keyword evidence="11" id="KW-1006">Bacterial flagellum protein export</keyword>
<feature type="transmembrane region" description="Helical" evidence="14">
    <location>
        <begin position="146"/>
        <end position="166"/>
    </location>
</feature>
<evidence type="ECO:0000256" key="11">
    <source>
        <dbReference type="ARBA" id="ARBA00023225"/>
    </source>
</evidence>
<dbReference type="OrthoDB" id="9807950at2"/>
<feature type="transmembrane region" description="Helical" evidence="14">
    <location>
        <begin position="92"/>
        <end position="116"/>
    </location>
</feature>
<evidence type="ECO:0000313" key="16">
    <source>
        <dbReference type="Proteomes" id="UP000554837"/>
    </source>
</evidence>
<evidence type="ECO:0000256" key="12">
    <source>
        <dbReference type="ARBA" id="ARBA00025078"/>
    </source>
</evidence>
<protein>
    <recommendedName>
        <fullName evidence="3">Flagellar biosynthetic protein FlhB</fullName>
    </recommendedName>
</protein>
<dbReference type="Gene3D" id="3.40.1690.10">
    <property type="entry name" value="secretion proteins EscU"/>
    <property type="match status" value="1"/>
</dbReference>
<evidence type="ECO:0000256" key="4">
    <source>
        <dbReference type="ARBA" id="ARBA00022448"/>
    </source>
</evidence>
<organism evidence="15 16">
    <name type="scientific">Inhella inkyongensis</name>
    <dbReference type="NCBI Taxonomy" id="392593"/>
    <lineage>
        <taxon>Bacteria</taxon>
        <taxon>Pseudomonadati</taxon>
        <taxon>Pseudomonadota</taxon>
        <taxon>Betaproteobacteria</taxon>
        <taxon>Burkholderiales</taxon>
        <taxon>Sphaerotilaceae</taxon>
        <taxon>Inhella</taxon>
    </lineage>
</organism>
<dbReference type="AlphaFoldDB" id="A0A840SBT2"/>
<keyword evidence="15" id="KW-0969">Cilium</keyword>
<keyword evidence="9 14" id="KW-1133">Transmembrane helix</keyword>
<keyword evidence="7" id="KW-1005">Bacterial flagellum biogenesis</keyword>
<dbReference type="InterPro" id="IPR029025">
    <property type="entry name" value="T3SS_substrate_exporter_C"/>
</dbReference>
<dbReference type="InterPro" id="IPR006135">
    <property type="entry name" value="T3SS_substrate_exporter"/>
</dbReference>
<keyword evidence="15" id="KW-0966">Cell projection</keyword>
<evidence type="ECO:0000256" key="8">
    <source>
        <dbReference type="ARBA" id="ARBA00022927"/>
    </source>
</evidence>
<evidence type="ECO:0000256" key="5">
    <source>
        <dbReference type="ARBA" id="ARBA00022475"/>
    </source>
</evidence>
<evidence type="ECO:0000256" key="1">
    <source>
        <dbReference type="ARBA" id="ARBA00004651"/>
    </source>
</evidence>
<feature type="transmembrane region" description="Helical" evidence="14">
    <location>
        <begin position="33"/>
        <end position="50"/>
    </location>
</feature>
<keyword evidence="5" id="KW-1003">Cell membrane</keyword>
<comment type="subcellular location">
    <subcellularLocation>
        <location evidence="1">Cell membrane</location>
        <topology evidence="1">Multi-pass membrane protein</topology>
    </subcellularLocation>
</comment>
<evidence type="ECO:0000256" key="3">
    <source>
        <dbReference type="ARBA" id="ARBA00021622"/>
    </source>
</evidence>
<dbReference type="GO" id="GO:0044781">
    <property type="term" value="P:bacterial-type flagellum organization"/>
    <property type="evidence" value="ECO:0007669"/>
    <property type="project" value="UniProtKB-KW"/>
</dbReference>
<keyword evidence="6 14" id="KW-0812">Transmembrane</keyword>
<comment type="similarity">
    <text evidence="2">Belongs to the type III secretion exporter family.</text>
</comment>
<comment type="function">
    <text evidence="12">Required for formation of the rod structure in the basal body of the flagellar apparatus. Together with FliI and FliH, may constitute the export apparatus of flagellin.</text>
</comment>
<evidence type="ECO:0000256" key="7">
    <source>
        <dbReference type="ARBA" id="ARBA00022795"/>
    </source>
</evidence>
<dbReference type="PANTHER" id="PTHR30531:SF12">
    <property type="entry name" value="FLAGELLAR BIOSYNTHETIC PROTEIN FLHB"/>
    <property type="match status" value="1"/>
</dbReference>
<dbReference type="Pfam" id="PF01312">
    <property type="entry name" value="Bac_export_2"/>
    <property type="match status" value="1"/>
</dbReference>
<dbReference type="EMBL" id="JACHHO010000006">
    <property type="protein sequence ID" value="MBB5205921.1"/>
    <property type="molecule type" value="Genomic_DNA"/>
</dbReference>
<comment type="caution">
    <text evidence="15">The sequence shown here is derived from an EMBL/GenBank/DDBJ whole genome shotgun (WGS) entry which is preliminary data.</text>
</comment>
<dbReference type="PANTHER" id="PTHR30531">
    <property type="entry name" value="FLAGELLAR BIOSYNTHETIC PROTEIN FLHB"/>
    <property type="match status" value="1"/>
</dbReference>
<name>A0A840SBT2_9BURK</name>
<accession>A0A840SBT2</accession>
<feature type="region of interest" description="Disordered" evidence="13">
    <location>
        <begin position="356"/>
        <end position="384"/>
    </location>
</feature>
<feature type="region of interest" description="Disordered" evidence="13">
    <location>
        <begin position="1"/>
        <end position="24"/>
    </location>
</feature>
<keyword evidence="15" id="KW-0282">Flagellum</keyword>
<dbReference type="Proteomes" id="UP000554837">
    <property type="component" value="Unassembled WGS sequence"/>
</dbReference>
<proteinExistence type="inferred from homology"/>